<accession>S8FEY3</accession>
<dbReference type="SUPFAM" id="SSF81383">
    <property type="entry name" value="F-box domain"/>
    <property type="match status" value="1"/>
</dbReference>
<evidence type="ECO:0000259" key="1">
    <source>
        <dbReference type="PROSITE" id="PS50181"/>
    </source>
</evidence>
<dbReference type="PROSITE" id="PS50181">
    <property type="entry name" value="FBOX"/>
    <property type="match status" value="1"/>
</dbReference>
<dbReference type="STRING" id="743788.S8FEY3"/>
<dbReference type="AlphaFoldDB" id="S8FEY3"/>
<reference evidence="2 3" key="1">
    <citation type="journal article" date="2012" name="Science">
        <title>The Paleozoic origin of enzymatic lignin decomposition reconstructed from 31 fungal genomes.</title>
        <authorList>
            <person name="Floudas D."/>
            <person name="Binder M."/>
            <person name="Riley R."/>
            <person name="Barry K."/>
            <person name="Blanchette R.A."/>
            <person name="Henrissat B."/>
            <person name="Martinez A.T."/>
            <person name="Otillar R."/>
            <person name="Spatafora J.W."/>
            <person name="Yadav J.S."/>
            <person name="Aerts A."/>
            <person name="Benoit I."/>
            <person name="Boyd A."/>
            <person name="Carlson A."/>
            <person name="Copeland A."/>
            <person name="Coutinho P.M."/>
            <person name="de Vries R.P."/>
            <person name="Ferreira P."/>
            <person name="Findley K."/>
            <person name="Foster B."/>
            <person name="Gaskell J."/>
            <person name="Glotzer D."/>
            <person name="Gorecki P."/>
            <person name="Heitman J."/>
            <person name="Hesse C."/>
            <person name="Hori C."/>
            <person name="Igarashi K."/>
            <person name="Jurgens J.A."/>
            <person name="Kallen N."/>
            <person name="Kersten P."/>
            <person name="Kohler A."/>
            <person name="Kuees U."/>
            <person name="Kumar T.K.A."/>
            <person name="Kuo A."/>
            <person name="LaButti K."/>
            <person name="Larrondo L.F."/>
            <person name="Lindquist E."/>
            <person name="Ling A."/>
            <person name="Lombard V."/>
            <person name="Lucas S."/>
            <person name="Lundell T."/>
            <person name="Martin R."/>
            <person name="McLaughlin D.J."/>
            <person name="Morgenstern I."/>
            <person name="Morin E."/>
            <person name="Murat C."/>
            <person name="Nagy L.G."/>
            <person name="Nolan M."/>
            <person name="Ohm R.A."/>
            <person name="Patyshakuliyeva A."/>
            <person name="Rokas A."/>
            <person name="Ruiz-Duenas F.J."/>
            <person name="Sabat G."/>
            <person name="Salamov A."/>
            <person name="Samejima M."/>
            <person name="Schmutz J."/>
            <person name="Slot J.C."/>
            <person name="St John F."/>
            <person name="Stenlid J."/>
            <person name="Sun H."/>
            <person name="Sun S."/>
            <person name="Syed K."/>
            <person name="Tsang A."/>
            <person name="Wiebenga A."/>
            <person name="Young D."/>
            <person name="Pisabarro A."/>
            <person name="Eastwood D.C."/>
            <person name="Martin F."/>
            <person name="Cullen D."/>
            <person name="Grigoriev I.V."/>
            <person name="Hibbett D.S."/>
        </authorList>
    </citation>
    <scope>NUCLEOTIDE SEQUENCE</scope>
    <source>
        <strain evidence="3">FP-58527</strain>
    </source>
</reference>
<protein>
    <recommendedName>
        <fullName evidence="1">F-box domain-containing protein</fullName>
    </recommendedName>
</protein>
<feature type="domain" description="F-box" evidence="1">
    <location>
        <begin position="403"/>
        <end position="451"/>
    </location>
</feature>
<dbReference type="InterPro" id="IPR036047">
    <property type="entry name" value="F-box-like_dom_sf"/>
</dbReference>
<organism evidence="2 3">
    <name type="scientific">Fomitopsis schrenkii</name>
    <name type="common">Brown rot fungus</name>
    <dbReference type="NCBI Taxonomy" id="2126942"/>
    <lineage>
        <taxon>Eukaryota</taxon>
        <taxon>Fungi</taxon>
        <taxon>Dikarya</taxon>
        <taxon>Basidiomycota</taxon>
        <taxon>Agaricomycotina</taxon>
        <taxon>Agaricomycetes</taxon>
        <taxon>Polyporales</taxon>
        <taxon>Fomitopsis</taxon>
    </lineage>
</organism>
<name>S8FEY3_FOMSC</name>
<evidence type="ECO:0000313" key="3">
    <source>
        <dbReference type="Proteomes" id="UP000015241"/>
    </source>
</evidence>
<dbReference type="eggNOG" id="ENOG502SQEG">
    <property type="taxonomic scope" value="Eukaryota"/>
</dbReference>
<dbReference type="OrthoDB" id="2782847at2759"/>
<dbReference type="Proteomes" id="UP000015241">
    <property type="component" value="Unassembled WGS sequence"/>
</dbReference>
<dbReference type="HOGENOM" id="CLU_034206_0_0_1"/>
<gene>
    <name evidence="2" type="ORF">FOMPIDRAFT_115861</name>
</gene>
<proteinExistence type="predicted"/>
<evidence type="ECO:0000313" key="2">
    <source>
        <dbReference type="EMBL" id="EPT00041.1"/>
    </source>
</evidence>
<dbReference type="InParanoid" id="S8FEY3"/>
<dbReference type="Pfam" id="PF00646">
    <property type="entry name" value="F-box"/>
    <property type="match status" value="1"/>
</dbReference>
<dbReference type="InterPro" id="IPR001810">
    <property type="entry name" value="F-box_dom"/>
</dbReference>
<keyword evidence="3" id="KW-1185">Reference proteome</keyword>
<dbReference type="EMBL" id="KE504152">
    <property type="protein sequence ID" value="EPT00041.1"/>
    <property type="molecule type" value="Genomic_DNA"/>
</dbReference>
<sequence length="578" mass="64944">MPPLFNTLYRHRNLFFSSYEARPSFRDITGYHLMLSIPRDPSLFSAWLANKRDELDGQLAAVGVAKRLPYGGNYSQTSQMITEVRPDFGRTWMDWTYELDLDTLVFSFMAEPMFRLDRMPPPDACERYITQDHYGLWTCTPDVPDEYTYRANWARPPAPAPTTSTDASVAVRTCVPVHELLDTSPDQPDSERVCTRLYEVIFGQCFREYHHGFHQCLRPGADGDGEDAEQLRHMLLSLLWPAMMPMIYTSESPVKMEEGTCSGRERRWPRSDTFFQVCVGIQSASDLHATASTLATELQREGLAHDRVLGVLFSGSHVALVCVGGIINASQKTTFVSCSDLLQFLPDRFGPRASTPGIDALIRLGQSPHAQLDRSILYRLRGSADPTPALPDPLAALPPSSGTGTFLTLPRELLMLIVDRLDDSDLHAFAVVSHQTHLAVRGCRRVRYPVIDKHRLVRVQPLHFTPQTLPNGDVLRSEEFHELAAAAFVTEDDRILMLGFNPGIDMYLVQINCMVCYGSGTITMPHVLGRQIRIPYIVLDRVDVAVIEADATSETLLGRICRRGRFLVTNNIAAKYIQ</sequence>